<sequence length="321" mass="35986">MSLPSYSKQPAWRMLQDLLPTTVHFSSTHEPTEEWWSNHGHNIHLDRWRNPAAKVRVILHHGVGTNGRQLSMILGVPLQQAGFEIVAIDMPNYGLTQVKPHANVDYSEWVDIADDFINFELENDPRPVVLYGLSAGGMLAYHAAAQNKKVSGVIGMTFLDQRIQQVRDETCLNLFMSRVGVPAAGLFGSIPLLNRFSIPMSLASKMWALVNDKAALKIMMKDKTSAGNLTSMKFLSTYMNHKPALEPENFNVCPILLTQPDLDKWTPFHLSELVLHKIKMVEVKTVILENAGHYPIEEPGVGQMADAIIAFLHKIEKDKSL</sequence>
<reference evidence="2 3" key="1">
    <citation type="submission" date="2018-05" db="EMBL/GenBank/DDBJ databases">
        <title>Draft genome sequence of Scytalidium lignicola DSM 105466, a ubiquitous saprotrophic fungus.</title>
        <authorList>
            <person name="Buettner E."/>
            <person name="Gebauer A.M."/>
            <person name="Hofrichter M."/>
            <person name="Liers C."/>
            <person name="Kellner H."/>
        </authorList>
    </citation>
    <scope>NUCLEOTIDE SEQUENCE [LARGE SCALE GENOMIC DNA]</scope>
    <source>
        <strain evidence="2 3">DSM 105466</strain>
    </source>
</reference>
<proteinExistence type="predicted"/>
<evidence type="ECO:0000259" key="1">
    <source>
        <dbReference type="Pfam" id="PF12697"/>
    </source>
</evidence>
<name>A0A3E2H2E0_SCYLI</name>
<dbReference type="InterPro" id="IPR000073">
    <property type="entry name" value="AB_hydrolase_1"/>
</dbReference>
<dbReference type="STRING" id="5539.A0A3E2H2E0"/>
<dbReference type="InterPro" id="IPR029058">
    <property type="entry name" value="AB_hydrolase_fold"/>
</dbReference>
<organism evidence="2 3">
    <name type="scientific">Scytalidium lignicola</name>
    <name type="common">Hyphomycete</name>
    <dbReference type="NCBI Taxonomy" id="5539"/>
    <lineage>
        <taxon>Eukaryota</taxon>
        <taxon>Fungi</taxon>
        <taxon>Dikarya</taxon>
        <taxon>Ascomycota</taxon>
        <taxon>Pezizomycotina</taxon>
        <taxon>Leotiomycetes</taxon>
        <taxon>Leotiomycetes incertae sedis</taxon>
        <taxon>Scytalidium</taxon>
    </lineage>
</organism>
<dbReference type="GO" id="GO:0016020">
    <property type="term" value="C:membrane"/>
    <property type="evidence" value="ECO:0007669"/>
    <property type="project" value="TreeGrafter"/>
</dbReference>
<dbReference type="AlphaFoldDB" id="A0A3E2H2E0"/>
<dbReference type="EMBL" id="NCSJ02000221">
    <property type="protein sequence ID" value="RFU27143.1"/>
    <property type="molecule type" value="Genomic_DNA"/>
</dbReference>
<dbReference type="PANTHER" id="PTHR43798:SF33">
    <property type="entry name" value="HYDROLASE, PUTATIVE (AFU_ORTHOLOGUE AFUA_2G14860)-RELATED"/>
    <property type="match status" value="1"/>
</dbReference>
<accession>A0A3E2H2E0</accession>
<dbReference type="Gene3D" id="3.40.50.1820">
    <property type="entry name" value="alpha/beta hydrolase"/>
    <property type="match status" value="1"/>
</dbReference>
<protein>
    <recommendedName>
        <fullName evidence="1">AB hydrolase-1 domain-containing protein</fullName>
    </recommendedName>
</protein>
<dbReference type="OMA" id="DMPGYGC"/>
<dbReference type="InterPro" id="IPR050266">
    <property type="entry name" value="AB_hydrolase_sf"/>
</dbReference>
<keyword evidence="3" id="KW-1185">Reference proteome</keyword>
<feature type="domain" description="AB hydrolase-1" evidence="1">
    <location>
        <begin position="57"/>
        <end position="299"/>
    </location>
</feature>
<dbReference type="OrthoDB" id="408373at2759"/>
<gene>
    <name evidence="2" type="ORF">B7463_g9198</name>
</gene>
<feature type="non-terminal residue" evidence="2">
    <location>
        <position position="321"/>
    </location>
</feature>
<evidence type="ECO:0000313" key="2">
    <source>
        <dbReference type="EMBL" id="RFU27143.1"/>
    </source>
</evidence>
<dbReference type="SUPFAM" id="SSF53474">
    <property type="entry name" value="alpha/beta-Hydrolases"/>
    <property type="match status" value="1"/>
</dbReference>
<comment type="caution">
    <text evidence="2">The sequence shown here is derived from an EMBL/GenBank/DDBJ whole genome shotgun (WGS) entry which is preliminary data.</text>
</comment>
<dbReference type="PANTHER" id="PTHR43798">
    <property type="entry name" value="MONOACYLGLYCEROL LIPASE"/>
    <property type="match status" value="1"/>
</dbReference>
<dbReference type="Pfam" id="PF12697">
    <property type="entry name" value="Abhydrolase_6"/>
    <property type="match status" value="1"/>
</dbReference>
<feature type="non-terminal residue" evidence="2">
    <location>
        <position position="1"/>
    </location>
</feature>
<evidence type="ECO:0000313" key="3">
    <source>
        <dbReference type="Proteomes" id="UP000258309"/>
    </source>
</evidence>
<dbReference type="Proteomes" id="UP000258309">
    <property type="component" value="Unassembled WGS sequence"/>
</dbReference>